<dbReference type="InterPro" id="IPR027417">
    <property type="entry name" value="P-loop_NTPase"/>
</dbReference>
<dbReference type="Proteomes" id="UP001219525">
    <property type="component" value="Unassembled WGS sequence"/>
</dbReference>
<dbReference type="AlphaFoldDB" id="A0AAD6VCZ8"/>
<feature type="domain" description="Nephrocystin 3-like N-terminal" evidence="2">
    <location>
        <begin position="62"/>
        <end position="213"/>
    </location>
</feature>
<evidence type="ECO:0000256" key="1">
    <source>
        <dbReference type="ARBA" id="ARBA00022737"/>
    </source>
</evidence>
<evidence type="ECO:0000259" key="2">
    <source>
        <dbReference type="Pfam" id="PF24883"/>
    </source>
</evidence>
<reference evidence="3" key="1">
    <citation type="submission" date="2023-03" db="EMBL/GenBank/DDBJ databases">
        <title>Massive genome expansion in bonnet fungi (Mycena s.s.) driven by repeated elements and novel gene families across ecological guilds.</title>
        <authorList>
            <consortium name="Lawrence Berkeley National Laboratory"/>
            <person name="Harder C.B."/>
            <person name="Miyauchi S."/>
            <person name="Viragh M."/>
            <person name="Kuo A."/>
            <person name="Thoen E."/>
            <person name="Andreopoulos B."/>
            <person name="Lu D."/>
            <person name="Skrede I."/>
            <person name="Drula E."/>
            <person name="Henrissat B."/>
            <person name="Morin E."/>
            <person name="Kohler A."/>
            <person name="Barry K."/>
            <person name="LaButti K."/>
            <person name="Morin E."/>
            <person name="Salamov A."/>
            <person name="Lipzen A."/>
            <person name="Mereny Z."/>
            <person name="Hegedus B."/>
            <person name="Baldrian P."/>
            <person name="Stursova M."/>
            <person name="Weitz H."/>
            <person name="Taylor A."/>
            <person name="Grigoriev I.V."/>
            <person name="Nagy L.G."/>
            <person name="Martin F."/>
            <person name="Kauserud H."/>
        </authorList>
    </citation>
    <scope>NUCLEOTIDE SEQUENCE</scope>
    <source>
        <strain evidence="3">9144</strain>
    </source>
</reference>
<gene>
    <name evidence="3" type="ORF">GGX14DRAFT_369457</name>
</gene>
<dbReference type="PANTHER" id="PTHR10039">
    <property type="entry name" value="AMELOGENIN"/>
    <property type="match status" value="1"/>
</dbReference>
<dbReference type="Gene3D" id="3.40.50.300">
    <property type="entry name" value="P-loop containing nucleotide triphosphate hydrolases"/>
    <property type="match status" value="1"/>
</dbReference>
<organism evidence="3 4">
    <name type="scientific">Mycena pura</name>
    <dbReference type="NCBI Taxonomy" id="153505"/>
    <lineage>
        <taxon>Eukaryota</taxon>
        <taxon>Fungi</taxon>
        <taxon>Dikarya</taxon>
        <taxon>Basidiomycota</taxon>
        <taxon>Agaricomycotina</taxon>
        <taxon>Agaricomycetes</taxon>
        <taxon>Agaricomycetidae</taxon>
        <taxon>Agaricales</taxon>
        <taxon>Marasmiineae</taxon>
        <taxon>Mycenaceae</taxon>
        <taxon>Mycena</taxon>
    </lineage>
</organism>
<dbReference type="SUPFAM" id="SSF52540">
    <property type="entry name" value="P-loop containing nucleoside triphosphate hydrolases"/>
    <property type="match status" value="1"/>
</dbReference>
<comment type="caution">
    <text evidence="3">The sequence shown here is derived from an EMBL/GenBank/DDBJ whole genome shotgun (WGS) entry which is preliminary data.</text>
</comment>
<sequence length="448" mass="50997">MLNIGKGFQILCRAAACDAFHNSAERYPQPRCHSETRIEMLDDLWNWTSEEWLPRKFSHRATGSNSILWLHGPAGAGKSAVAQSLCQKLSETEGRAFASFFFKRQHTSRGNGNKMFPTISYQLAVLHPGLKRAISQNVENDPSIVDKSLSIQLLKLIIEPCRQIQSLDSVPMTIIIDGLDECDGQHIQEEILRSVGNSMDDPHLRLRFLIVSRPEPHIAEMFTGPCLDSLHCSLNIEEAFEDVRKYLLDEFTRVHREHHQTMGSVPMPWPSAAIVDQLVRKSSGYFIYASTVIKFIDDKDFRPTDRLDIIMRPAEANVESPFEALDQLYTQILSNVPARPQLLQILSAIVEFEICVCHIKSLLQLKPGDLRLMLRGLRSVVEVPEEDIYEELIWHHASFLDFLKDPARSGIFYPSTFQTHTEVIGYILKALSYNYDDPSLNQNNPLVL</sequence>
<accession>A0AAD6VCZ8</accession>
<name>A0AAD6VCZ8_9AGAR</name>
<dbReference type="InterPro" id="IPR056884">
    <property type="entry name" value="NPHP3-like_N"/>
</dbReference>
<dbReference type="Pfam" id="PF24883">
    <property type="entry name" value="NPHP3_N"/>
    <property type="match status" value="1"/>
</dbReference>
<keyword evidence="4" id="KW-1185">Reference proteome</keyword>
<dbReference type="EMBL" id="JARJCW010000050">
    <property type="protein sequence ID" value="KAJ7203566.1"/>
    <property type="molecule type" value="Genomic_DNA"/>
</dbReference>
<dbReference type="PANTHER" id="PTHR10039:SF14">
    <property type="entry name" value="NACHT DOMAIN-CONTAINING PROTEIN"/>
    <property type="match status" value="1"/>
</dbReference>
<evidence type="ECO:0000313" key="3">
    <source>
        <dbReference type="EMBL" id="KAJ7203566.1"/>
    </source>
</evidence>
<protein>
    <recommendedName>
        <fullName evidence="2">Nephrocystin 3-like N-terminal domain-containing protein</fullName>
    </recommendedName>
</protein>
<evidence type="ECO:0000313" key="4">
    <source>
        <dbReference type="Proteomes" id="UP001219525"/>
    </source>
</evidence>
<keyword evidence="1" id="KW-0677">Repeat</keyword>
<proteinExistence type="predicted"/>